<dbReference type="PANTHER" id="PTHR45138:SF9">
    <property type="entry name" value="DIGUANYLATE CYCLASE DGCM-RELATED"/>
    <property type="match status" value="1"/>
</dbReference>
<dbReference type="InterPro" id="IPR043128">
    <property type="entry name" value="Rev_trsase/Diguanyl_cyclase"/>
</dbReference>
<keyword evidence="4" id="KW-0408">Iron</keyword>
<dbReference type="EC" id="2.7.7.65" evidence="2"/>
<dbReference type="InterPro" id="IPR035938">
    <property type="entry name" value="Hemerythrin-like_sf"/>
</dbReference>
<dbReference type="EMBL" id="FNQJ01000010">
    <property type="protein sequence ID" value="SEA34861.1"/>
    <property type="molecule type" value="Genomic_DNA"/>
</dbReference>
<dbReference type="GO" id="GO:0046872">
    <property type="term" value="F:metal ion binding"/>
    <property type="evidence" value="ECO:0007669"/>
    <property type="project" value="UniProtKB-KW"/>
</dbReference>
<evidence type="ECO:0000256" key="1">
    <source>
        <dbReference type="ARBA" id="ARBA00010587"/>
    </source>
</evidence>
<dbReference type="SUPFAM" id="SSF55073">
    <property type="entry name" value="Nucleotide cyclase"/>
    <property type="match status" value="1"/>
</dbReference>
<dbReference type="SUPFAM" id="SSF47188">
    <property type="entry name" value="Hemerythrin-like"/>
    <property type="match status" value="1"/>
</dbReference>
<dbReference type="STRING" id="592050.SAMN05421875_11062"/>
<evidence type="ECO:0000256" key="3">
    <source>
        <dbReference type="ARBA" id="ARBA00022723"/>
    </source>
</evidence>
<dbReference type="Gene3D" id="1.20.120.50">
    <property type="entry name" value="Hemerythrin-like"/>
    <property type="match status" value="1"/>
</dbReference>
<evidence type="ECO:0000256" key="6">
    <source>
        <dbReference type="SAM" id="Coils"/>
    </source>
</evidence>
<evidence type="ECO:0000256" key="4">
    <source>
        <dbReference type="ARBA" id="ARBA00023004"/>
    </source>
</evidence>
<protein>
    <recommendedName>
        <fullName evidence="2">diguanylate cyclase</fullName>
        <ecNumber evidence="2">2.7.7.65</ecNumber>
    </recommendedName>
</protein>
<gene>
    <name evidence="8" type="ORF">SAMN05421875_11062</name>
</gene>
<evidence type="ECO:0000256" key="2">
    <source>
        <dbReference type="ARBA" id="ARBA00012528"/>
    </source>
</evidence>
<dbReference type="InterPro" id="IPR029787">
    <property type="entry name" value="Nucleotide_cyclase"/>
</dbReference>
<dbReference type="InterPro" id="IPR000160">
    <property type="entry name" value="GGDEF_dom"/>
</dbReference>
<dbReference type="PANTHER" id="PTHR45138">
    <property type="entry name" value="REGULATORY COMPONENTS OF SENSORY TRANSDUCTION SYSTEM"/>
    <property type="match status" value="1"/>
</dbReference>
<sequence>METFVRDQNLLTGLPLVDQQHHALVDLFNELSSSFFLAEGNREVVLADTFRRLEAYTREHFSDEEALMHSEGVDARHIAVHHALHEQFVAQVNTMWGRRADMGDPAETFVGFLTAWLGLHILGIDQSLARQINLIRQGVAPADAFEREGAAQDHGTQALIKMIGNLYRVLSRQNADLARANLHLEDRVAQRTAELAQTNEELKLANVRLEAFSRTDGLLQLANRAYFDTRLAEACATAFRREQPLGLLMIDVDYFKRYNDSYGHQAGDACLQAVAAAVQGAMLRASDLVARYGGEELAVILPDTDAAGTAAVAARVVAAVAALGLAHKASGVATHVSVSVGAVSGIPAQRDASAPLVAQADAALYRAKEQGRNRWVMAESA</sequence>
<dbReference type="NCBIfam" id="TIGR00254">
    <property type="entry name" value="GGDEF"/>
    <property type="match status" value="1"/>
</dbReference>
<dbReference type="GO" id="GO:0052621">
    <property type="term" value="F:diguanylate cyclase activity"/>
    <property type="evidence" value="ECO:0007669"/>
    <property type="project" value="UniProtKB-EC"/>
</dbReference>
<comment type="catalytic activity">
    <reaction evidence="5">
        <text>2 GTP = 3',3'-c-di-GMP + 2 diphosphate</text>
        <dbReference type="Rhea" id="RHEA:24898"/>
        <dbReference type="ChEBI" id="CHEBI:33019"/>
        <dbReference type="ChEBI" id="CHEBI:37565"/>
        <dbReference type="ChEBI" id="CHEBI:58805"/>
        <dbReference type="EC" id="2.7.7.65"/>
    </reaction>
</comment>
<evidence type="ECO:0000313" key="8">
    <source>
        <dbReference type="EMBL" id="SEA34861.1"/>
    </source>
</evidence>
<dbReference type="Proteomes" id="UP000199002">
    <property type="component" value="Unassembled WGS sequence"/>
</dbReference>
<proteinExistence type="inferred from homology"/>
<organism evidence="8 9">
    <name type="scientific">Acidovorax soli</name>
    <dbReference type="NCBI Taxonomy" id="592050"/>
    <lineage>
        <taxon>Bacteria</taxon>
        <taxon>Pseudomonadati</taxon>
        <taxon>Pseudomonadota</taxon>
        <taxon>Betaproteobacteria</taxon>
        <taxon>Burkholderiales</taxon>
        <taxon>Comamonadaceae</taxon>
        <taxon>Acidovorax</taxon>
    </lineage>
</organism>
<dbReference type="PROSITE" id="PS50887">
    <property type="entry name" value="GGDEF"/>
    <property type="match status" value="1"/>
</dbReference>
<dbReference type="GeneID" id="34232628"/>
<dbReference type="CDD" id="cd12107">
    <property type="entry name" value="Hemerythrin"/>
    <property type="match status" value="1"/>
</dbReference>
<name>A0A1H4AGL2_9BURK</name>
<evidence type="ECO:0000259" key="7">
    <source>
        <dbReference type="PROSITE" id="PS50887"/>
    </source>
</evidence>
<dbReference type="SMART" id="SM00267">
    <property type="entry name" value="GGDEF"/>
    <property type="match status" value="1"/>
</dbReference>
<keyword evidence="9" id="KW-1185">Reference proteome</keyword>
<dbReference type="Pfam" id="PF01814">
    <property type="entry name" value="Hemerythrin"/>
    <property type="match status" value="1"/>
</dbReference>
<dbReference type="GO" id="GO:0043709">
    <property type="term" value="P:cell adhesion involved in single-species biofilm formation"/>
    <property type="evidence" value="ECO:0007669"/>
    <property type="project" value="TreeGrafter"/>
</dbReference>
<dbReference type="InterPro" id="IPR012827">
    <property type="entry name" value="Hemerythrin_metal-bd"/>
</dbReference>
<dbReference type="Pfam" id="PF00990">
    <property type="entry name" value="GGDEF"/>
    <property type="match status" value="1"/>
</dbReference>
<dbReference type="Gene3D" id="3.30.70.270">
    <property type="match status" value="1"/>
</dbReference>
<feature type="domain" description="GGDEF" evidence="7">
    <location>
        <begin position="243"/>
        <end position="380"/>
    </location>
</feature>
<comment type="similarity">
    <text evidence="1">Belongs to the hemerythrin family.</text>
</comment>
<keyword evidence="6" id="KW-0175">Coiled coil</keyword>
<dbReference type="AlphaFoldDB" id="A0A1H4AGL2"/>
<keyword evidence="3" id="KW-0479">Metal-binding</keyword>
<dbReference type="InterPro" id="IPR050469">
    <property type="entry name" value="Diguanylate_Cyclase"/>
</dbReference>
<dbReference type="NCBIfam" id="TIGR02481">
    <property type="entry name" value="hemeryth_dom"/>
    <property type="match status" value="1"/>
</dbReference>
<feature type="coiled-coil region" evidence="6">
    <location>
        <begin position="181"/>
        <end position="215"/>
    </location>
</feature>
<dbReference type="RefSeq" id="WP_092698025.1">
    <property type="nucleotide sequence ID" value="NZ_FNQJ01000010.1"/>
</dbReference>
<dbReference type="GO" id="GO:0005886">
    <property type="term" value="C:plasma membrane"/>
    <property type="evidence" value="ECO:0007669"/>
    <property type="project" value="TreeGrafter"/>
</dbReference>
<dbReference type="CDD" id="cd01949">
    <property type="entry name" value="GGDEF"/>
    <property type="match status" value="1"/>
</dbReference>
<accession>A0A1H4AGL2</accession>
<dbReference type="InterPro" id="IPR012312">
    <property type="entry name" value="Hemerythrin-like"/>
</dbReference>
<dbReference type="GO" id="GO:1902201">
    <property type="term" value="P:negative regulation of bacterial-type flagellum-dependent cell motility"/>
    <property type="evidence" value="ECO:0007669"/>
    <property type="project" value="TreeGrafter"/>
</dbReference>
<evidence type="ECO:0000313" key="9">
    <source>
        <dbReference type="Proteomes" id="UP000199002"/>
    </source>
</evidence>
<dbReference type="FunFam" id="3.30.70.270:FF:000001">
    <property type="entry name" value="Diguanylate cyclase domain protein"/>
    <property type="match status" value="1"/>
</dbReference>
<reference evidence="9" key="1">
    <citation type="submission" date="2016-10" db="EMBL/GenBank/DDBJ databases">
        <authorList>
            <person name="Varghese N."/>
            <person name="Submissions S."/>
        </authorList>
    </citation>
    <scope>NUCLEOTIDE SEQUENCE [LARGE SCALE GENOMIC DNA]</scope>
    <source>
        <strain evidence="9">DSM 25157</strain>
    </source>
</reference>
<evidence type="ECO:0000256" key="5">
    <source>
        <dbReference type="ARBA" id="ARBA00034247"/>
    </source>
</evidence>